<accession>A0A6S6SH00</accession>
<reference evidence="1" key="1">
    <citation type="submission" date="2020-01" db="EMBL/GenBank/DDBJ databases">
        <authorList>
            <person name="Meier V. D."/>
            <person name="Meier V D."/>
        </authorList>
    </citation>
    <scope>NUCLEOTIDE SEQUENCE</scope>
    <source>
        <strain evidence="1">HLG_WM_MAG_01</strain>
    </source>
</reference>
<proteinExistence type="predicted"/>
<name>A0A6S6SH00_9BACT</name>
<evidence type="ECO:0000313" key="1">
    <source>
        <dbReference type="EMBL" id="CAA6806706.1"/>
    </source>
</evidence>
<organism evidence="1">
    <name type="scientific">uncultured Sulfurovum sp</name>
    <dbReference type="NCBI Taxonomy" id="269237"/>
    <lineage>
        <taxon>Bacteria</taxon>
        <taxon>Pseudomonadati</taxon>
        <taxon>Campylobacterota</taxon>
        <taxon>Epsilonproteobacteria</taxon>
        <taxon>Campylobacterales</taxon>
        <taxon>Sulfurovaceae</taxon>
        <taxon>Sulfurovum</taxon>
        <taxon>environmental samples</taxon>
    </lineage>
</organism>
<dbReference type="AlphaFoldDB" id="A0A6S6SH00"/>
<sequence>MINKFIVIRDEEHGYQIMEKIVSESTTRWITSSHTQISKKEFNVWGNPALKVWKATQSDFANVERMKKIRHIKKMNLDRLSDEKLDEVYRLLNIGKKGFDNE</sequence>
<protein>
    <submittedName>
        <fullName evidence="1">Uncharacterized protein</fullName>
    </submittedName>
</protein>
<gene>
    <name evidence="1" type="ORF">HELGO_WM3217</name>
</gene>
<dbReference type="EMBL" id="CACVAS010000047">
    <property type="protein sequence ID" value="CAA6806706.1"/>
    <property type="molecule type" value="Genomic_DNA"/>
</dbReference>